<evidence type="ECO:0000313" key="1">
    <source>
        <dbReference type="EMBL" id="GMN27917.1"/>
    </source>
</evidence>
<reference evidence="1" key="1">
    <citation type="submission" date="2023-07" db="EMBL/GenBank/DDBJ databases">
        <title>draft genome sequence of fig (Ficus carica).</title>
        <authorList>
            <person name="Takahashi T."/>
            <person name="Nishimura K."/>
        </authorList>
    </citation>
    <scope>NUCLEOTIDE SEQUENCE</scope>
</reference>
<organism evidence="1 2">
    <name type="scientific">Ficus carica</name>
    <name type="common">Common fig</name>
    <dbReference type="NCBI Taxonomy" id="3494"/>
    <lineage>
        <taxon>Eukaryota</taxon>
        <taxon>Viridiplantae</taxon>
        <taxon>Streptophyta</taxon>
        <taxon>Embryophyta</taxon>
        <taxon>Tracheophyta</taxon>
        <taxon>Spermatophyta</taxon>
        <taxon>Magnoliopsida</taxon>
        <taxon>eudicotyledons</taxon>
        <taxon>Gunneridae</taxon>
        <taxon>Pentapetalae</taxon>
        <taxon>rosids</taxon>
        <taxon>fabids</taxon>
        <taxon>Rosales</taxon>
        <taxon>Moraceae</taxon>
        <taxon>Ficeae</taxon>
        <taxon>Ficus</taxon>
    </lineage>
</organism>
<sequence length="67" mass="7446">MQFSLTLSPPPRAPLVLFRPHHHKPISATAKSFQSSASDPPHSPECPQRIWLLAGDWPCHRGGRVPD</sequence>
<dbReference type="Proteomes" id="UP001187192">
    <property type="component" value="Unassembled WGS sequence"/>
</dbReference>
<proteinExistence type="predicted"/>
<accession>A0AA87Z3E9</accession>
<name>A0AA87Z3E9_FICCA</name>
<keyword evidence="2" id="KW-1185">Reference proteome</keyword>
<comment type="caution">
    <text evidence="1">The sequence shown here is derived from an EMBL/GenBank/DDBJ whole genome shotgun (WGS) entry which is preliminary data.</text>
</comment>
<dbReference type="AlphaFoldDB" id="A0AA87Z3E9"/>
<protein>
    <submittedName>
        <fullName evidence="1">Uncharacterized protein</fullName>
    </submittedName>
</protein>
<evidence type="ECO:0000313" key="2">
    <source>
        <dbReference type="Proteomes" id="UP001187192"/>
    </source>
</evidence>
<dbReference type="EMBL" id="BTGU01000002">
    <property type="protein sequence ID" value="GMN27917.1"/>
    <property type="molecule type" value="Genomic_DNA"/>
</dbReference>
<gene>
    <name evidence="1" type="ORF">TIFTF001_001855</name>
</gene>